<evidence type="ECO:0000256" key="5">
    <source>
        <dbReference type="ARBA" id="ARBA00023136"/>
    </source>
</evidence>
<evidence type="ECO:0000256" key="4">
    <source>
        <dbReference type="ARBA" id="ARBA00022989"/>
    </source>
</evidence>
<evidence type="ECO:0000313" key="10">
    <source>
        <dbReference type="Proteomes" id="UP000266183"/>
    </source>
</evidence>
<proteinExistence type="predicted"/>
<name>A0A385SQP0_9BACT</name>
<reference evidence="10" key="1">
    <citation type="submission" date="2018-09" db="EMBL/GenBank/DDBJ databases">
        <title>Chryseolinea sp. KIS68-18 isolated from soil.</title>
        <authorList>
            <person name="Weon H.-Y."/>
            <person name="Kwon S.-W."/>
            <person name="Lee S.A."/>
        </authorList>
    </citation>
    <scope>NUCLEOTIDE SEQUENCE [LARGE SCALE GENOMIC DNA]</scope>
    <source>
        <strain evidence="10">KIS68-18</strain>
    </source>
</reference>
<feature type="domain" description="MacB-like periplasmic core" evidence="8">
    <location>
        <begin position="20"/>
        <end position="238"/>
    </location>
</feature>
<dbReference type="RefSeq" id="WP_119756104.1">
    <property type="nucleotide sequence ID" value="NZ_CP032382.1"/>
</dbReference>
<dbReference type="InterPro" id="IPR025857">
    <property type="entry name" value="MacB_PCD"/>
</dbReference>
<dbReference type="Pfam" id="PF02687">
    <property type="entry name" value="FtsX"/>
    <property type="match status" value="2"/>
</dbReference>
<keyword evidence="10" id="KW-1185">Reference proteome</keyword>
<dbReference type="KEGG" id="chk:D4L85_20735"/>
<dbReference type="GO" id="GO:0005886">
    <property type="term" value="C:plasma membrane"/>
    <property type="evidence" value="ECO:0007669"/>
    <property type="project" value="UniProtKB-SubCell"/>
</dbReference>
<dbReference type="InterPro" id="IPR003838">
    <property type="entry name" value="ABC3_permease_C"/>
</dbReference>
<protein>
    <submittedName>
        <fullName evidence="9">ABC transporter permease</fullName>
    </submittedName>
</protein>
<dbReference type="PANTHER" id="PTHR30572:SF18">
    <property type="entry name" value="ABC-TYPE MACROLIDE FAMILY EXPORT SYSTEM PERMEASE COMPONENT 2"/>
    <property type="match status" value="1"/>
</dbReference>
<evidence type="ECO:0000259" key="8">
    <source>
        <dbReference type="Pfam" id="PF12704"/>
    </source>
</evidence>
<feature type="transmembrane region" description="Helical" evidence="6">
    <location>
        <begin position="677"/>
        <end position="701"/>
    </location>
</feature>
<gene>
    <name evidence="9" type="ORF">D4L85_20735</name>
</gene>
<evidence type="ECO:0000256" key="1">
    <source>
        <dbReference type="ARBA" id="ARBA00004651"/>
    </source>
</evidence>
<feature type="transmembrane region" description="Helical" evidence="6">
    <location>
        <begin position="729"/>
        <end position="749"/>
    </location>
</feature>
<feature type="transmembrane region" description="Helical" evidence="6">
    <location>
        <begin position="284"/>
        <end position="305"/>
    </location>
</feature>
<dbReference type="Proteomes" id="UP000266183">
    <property type="component" value="Chromosome"/>
</dbReference>
<dbReference type="InterPro" id="IPR050250">
    <property type="entry name" value="Macrolide_Exporter_MacB"/>
</dbReference>
<keyword evidence="5 6" id="KW-0472">Membrane</keyword>
<dbReference type="OrthoDB" id="5933722at2"/>
<dbReference type="EMBL" id="CP032382">
    <property type="protein sequence ID" value="AYB32856.1"/>
    <property type="molecule type" value="Genomic_DNA"/>
</dbReference>
<dbReference type="AlphaFoldDB" id="A0A385SQP0"/>
<evidence type="ECO:0000256" key="3">
    <source>
        <dbReference type="ARBA" id="ARBA00022692"/>
    </source>
</evidence>
<evidence type="ECO:0000313" key="9">
    <source>
        <dbReference type="EMBL" id="AYB32856.1"/>
    </source>
</evidence>
<organism evidence="9 10">
    <name type="scientific">Chryseolinea soli</name>
    <dbReference type="NCBI Taxonomy" id="2321403"/>
    <lineage>
        <taxon>Bacteria</taxon>
        <taxon>Pseudomonadati</taxon>
        <taxon>Bacteroidota</taxon>
        <taxon>Cytophagia</taxon>
        <taxon>Cytophagales</taxon>
        <taxon>Fulvivirgaceae</taxon>
        <taxon>Chryseolinea</taxon>
    </lineage>
</organism>
<feature type="transmembrane region" description="Helical" evidence="6">
    <location>
        <begin position="21"/>
        <end position="41"/>
    </location>
</feature>
<keyword evidence="2" id="KW-1003">Cell membrane</keyword>
<feature type="domain" description="ABC3 transporter permease C-terminal" evidence="7">
    <location>
        <begin position="680"/>
        <end position="793"/>
    </location>
</feature>
<evidence type="ECO:0000259" key="7">
    <source>
        <dbReference type="Pfam" id="PF02687"/>
    </source>
</evidence>
<feature type="transmembrane region" description="Helical" evidence="6">
    <location>
        <begin position="422"/>
        <end position="446"/>
    </location>
</feature>
<evidence type="ECO:0000256" key="6">
    <source>
        <dbReference type="SAM" id="Phobius"/>
    </source>
</evidence>
<feature type="domain" description="ABC3 transporter permease C-terminal" evidence="7">
    <location>
        <begin position="289"/>
        <end position="406"/>
    </location>
</feature>
<dbReference type="Pfam" id="PF12704">
    <property type="entry name" value="MacB_PCD"/>
    <property type="match status" value="2"/>
</dbReference>
<feature type="transmembrane region" description="Helical" evidence="6">
    <location>
        <begin position="377"/>
        <end position="401"/>
    </location>
</feature>
<feature type="transmembrane region" description="Helical" evidence="6">
    <location>
        <begin position="334"/>
        <end position="357"/>
    </location>
</feature>
<sequence length="800" mass="89990">MLKNYILTTLRNISRRKGFSILNVLGLSIGLAASLLIMQYVKDEFSYDDFHANKENIYRVQYDRYRDNELVLQCATTFPKVAPALLADYPEVQKACRLYLRYGGGVIRYDDIQMKEDNLFTADQSFFDIFSYPLLKGDRATALKEPNTAVVEEETARKYFGDADPLGKRIKFGNREEYEITGVIRSPENSHLKFSFLLSYPTLVKLFGNDVEQAWGWYDFYTYIQLSPGADPKALEGKFPAFIKKYGAEGDDKRIKFSLQPLTDIHLNSDLLQEARVNGNGRSVYFLSIIAFFILVIAWVNYINLATARAVERAKEVGVRKAIGAGRVQLMGQFIAEALIVNFGAVVTAVALMSATIPLFNALSGKVLTTSILTDPTLWYTATVLFLAGSALSGLYPAFVLSSYQPARVLKGSMKGTHEGLLLRKMLVVMQFVASVALIAGTLIVYRQLQFMQNRDLGVDIDQVLVINAPGVTDSSTYVSQLRSFKSEVQRHPNVQSFTASSEVPGNLIYWTNGGKRIGGDQELPSIVMYRMGIDPDFFNTYKNKVLAGRVFSEDFTADTSNVILNRKAIEVLGFNTPENAVGGQVRIGGDTLTVVGVVENYHQEGLKSNFRQTAFHLLPANHSYYSVKVEAKDLEQTLAYIREKYNQQFPENPFDYFFLDTFFQRQYQTDRQFGQVFGFFALLAIFVASLGLFGLASFTASQRTKEIGIRKVLGSTVPNIFLLLSKDFLKLVIIANIIAIPLVVYFMNKWLHTFAFRIDISYWIFLVSAVLTLFIALITVSFQSIRAAMANPVKSLRYE</sequence>
<feature type="domain" description="MacB-like periplasmic core" evidence="8">
    <location>
        <begin position="436"/>
        <end position="634"/>
    </location>
</feature>
<evidence type="ECO:0000256" key="2">
    <source>
        <dbReference type="ARBA" id="ARBA00022475"/>
    </source>
</evidence>
<feature type="transmembrane region" description="Helical" evidence="6">
    <location>
        <begin position="761"/>
        <end position="783"/>
    </location>
</feature>
<accession>A0A385SQP0</accession>
<keyword evidence="4 6" id="KW-1133">Transmembrane helix</keyword>
<comment type="subcellular location">
    <subcellularLocation>
        <location evidence="1">Cell membrane</location>
        <topology evidence="1">Multi-pass membrane protein</topology>
    </subcellularLocation>
</comment>
<dbReference type="PANTHER" id="PTHR30572">
    <property type="entry name" value="MEMBRANE COMPONENT OF TRANSPORTER-RELATED"/>
    <property type="match status" value="1"/>
</dbReference>
<keyword evidence="3 6" id="KW-0812">Transmembrane</keyword>
<dbReference type="GO" id="GO:0022857">
    <property type="term" value="F:transmembrane transporter activity"/>
    <property type="evidence" value="ECO:0007669"/>
    <property type="project" value="TreeGrafter"/>
</dbReference>